<comment type="similarity">
    <text evidence="1">Belongs to the type-B carboxylesterase/lipase family.</text>
</comment>
<dbReference type="InterPro" id="IPR040079">
    <property type="entry name" value="Glutathione_S-Trfase"/>
</dbReference>
<dbReference type="Gene3D" id="1.20.1050.10">
    <property type="match status" value="1"/>
</dbReference>
<dbReference type="PROSITE" id="PS00122">
    <property type="entry name" value="CARBOXYLESTERASE_B_1"/>
    <property type="match status" value="1"/>
</dbReference>
<comment type="caution">
    <text evidence="6">The sequence shown here is derived from an EMBL/GenBank/DDBJ whole genome shotgun (WGS) entry which is preliminary data.</text>
</comment>
<dbReference type="CDD" id="cd03192">
    <property type="entry name" value="GST_C_Sigma_like"/>
    <property type="match status" value="1"/>
</dbReference>
<dbReference type="InterPro" id="IPR036282">
    <property type="entry name" value="Glutathione-S-Trfase_C_sf"/>
</dbReference>
<dbReference type="PANTHER" id="PTHR43142">
    <property type="entry name" value="CARBOXYLIC ESTER HYDROLASE"/>
    <property type="match status" value="1"/>
</dbReference>
<evidence type="ECO:0000259" key="5">
    <source>
        <dbReference type="PROSITE" id="PS50405"/>
    </source>
</evidence>
<dbReference type="EMBL" id="CAXAMM010039017">
    <property type="protein sequence ID" value="CAK9082943.1"/>
    <property type="molecule type" value="Genomic_DNA"/>
</dbReference>
<dbReference type="InterPro" id="IPR010987">
    <property type="entry name" value="Glutathione-S-Trfase_C-like"/>
</dbReference>
<keyword evidence="2" id="KW-0378">Hydrolase</keyword>
<dbReference type="Gene3D" id="3.40.50.1820">
    <property type="entry name" value="alpha/beta hydrolase"/>
    <property type="match status" value="1"/>
</dbReference>
<dbReference type="SUPFAM" id="SSF47616">
    <property type="entry name" value="GST C-terminal domain-like"/>
    <property type="match status" value="1"/>
</dbReference>
<dbReference type="InterPro" id="IPR036249">
    <property type="entry name" value="Thioredoxin-like_sf"/>
</dbReference>
<organism evidence="6 7">
    <name type="scientific">Durusdinium trenchii</name>
    <dbReference type="NCBI Taxonomy" id="1381693"/>
    <lineage>
        <taxon>Eukaryota</taxon>
        <taxon>Sar</taxon>
        <taxon>Alveolata</taxon>
        <taxon>Dinophyceae</taxon>
        <taxon>Suessiales</taxon>
        <taxon>Symbiodiniaceae</taxon>
        <taxon>Durusdinium</taxon>
    </lineage>
</organism>
<dbReference type="Proteomes" id="UP001642464">
    <property type="component" value="Unassembled WGS sequence"/>
</dbReference>
<feature type="region of interest" description="Disordered" evidence="3">
    <location>
        <begin position="598"/>
        <end position="618"/>
    </location>
</feature>
<dbReference type="InterPro" id="IPR019826">
    <property type="entry name" value="Carboxylesterase_B_AS"/>
</dbReference>
<dbReference type="SUPFAM" id="SSF53474">
    <property type="entry name" value="alpha/beta-Hydrolases"/>
    <property type="match status" value="1"/>
</dbReference>
<dbReference type="Pfam" id="PF00135">
    <property type="entry name" value="COesterase"/>
    <property type="match status" value="1"/>
</dbReference>
<dbReference type="InterPro" id="IPR029058">
    <property type="entry name" value="AB_hydrolase_fold"/>
</dbReference>
<proteinExistence type="inferred from homology"/>
<feature type="domain" description="GST C-terminal" evidence="5">
    <location>
        <begin position="454"/>
        <end position="595"/>
    </location>
</feature>
<sequence length="1321" mass="143651">MYISSPARRGARGRVGAATLGQHRLGTEPRKKCVAPPPSTDGFEACAKVQLSEEDLYIPLARASWQKSFKPQEACNLLWAFATSTMDVGEHVMAKTVAQLSNQLQSQLSRCNPQDHANFMWSMVALTAGERTILTAIAAAARKKMADFSATQLSAVLWAASKASLEEPELFQAASRWLQAESSLDSLGTQHVANLLWSFAVAQQSPESVGGLTAKAVEMANEFRAKELTGVLWAFAGASWSERTLTGALARSAQLKAEHFRPAELATLAAAWARLGQMDSSSWAYRACLQRTTGAGRDAWSRLSADEVVATVWALAQAKKHGVEEMLDEAGALDAAATACVGLARAGPKLQCPGSLGTLGRDLRPKRKIGTYFNIEAAAEKVRLTLVMTGTDFEDKRIEFKDWATLKPTTPHGQLPMMTLTQPDGTETKFAQSVAMMRWVARKFDSSNTLYPADADAMLEIEELIGLSEDMARAWAPALYMGMGRHTSYGYPEDWPQKHATVKKLREEFLKDSLPKFMEFFTKKLEKTGTFFCGDQPTIADLQILAQLRYFTKGVADHVPADCLKPFPAITGWMDRMHAIPQIKAWYGPLLVGPFESPGEGSSGGGKGGGHWSPDIRRCHRSGGIEEASALGSSERTSHVILPNAVLCPNDRWDIRAEVEVQLKDPFQWLGVRVRDRDFTPGSLVEALAAMATVNAQNEDVANLASATFVTGPRAGEHCRALTTTQVSRLALASGRCALRSVTWASLHEAARRMSDLRGALQPFELAHLTFGAALSTLLDRPHRSTALVLNAAFQQPWQAGPTGLAERSQVHLAQLTAYCLGRGAPSRVGDGQGGVTAATQELEAVGVFVESDLMVRAVDRAEVPEKVRTELSTGRRGPHRSRLFEGTQGAPLLTSLPVLVWIYGGMNVIGDVEFYGPIENIVRKRDCVLVAMNYRLGIFGYLALKELATVDPRGSSGNLGITDQQLALHWVQENIAAFGGDPKKVTLMGQSSGGSNVFAHLASLGSRGLFHRAISLSGSPNITMDRETKEDQDRRLILPRTPCANLSGPKLLDCLYTADAMALDRALPKSYQLFDTLYDYPTTRVGLGASVSALLHVDGVTVSAPVLEALGSGMNDVPLLLQSMQAEMACAPAKVLENLTARGLGDFLEEVFSPVYGPQVAHEINATYQHYVPPEYGAYAVDADSASACGLRALAQAAAGSFQSPVYWSTVTAQPSHPVKGQRFPFHNWDFIAASETFGAYTPSQKDLSFGARLREDWFQLIWDGEISTSGYRKVQASAPGELVGSVLGEERTEAFQDHKGDVCHFWSSIGVDQRWWWIN</sequence>
<evidence type="ECO:0000313" key="6">
    <source>
        <dbReference type="EMBL" id="CAK9082943.1"/>
    </source>
</evidence>
<dbReference type="SFLD" id="SFLDS00019">
    <property type="entry name" value="Glutathione_Transferase_(cytos"/>
    <property type="match status" value="1"/>
</dbReference>
<feature type="compositionally biased region" description="Gly residues" evidence="3">
    <location>
        <begin position="601"/>
        <end position="611"/>
    </location>
</feature>
<dbReference type="InterPro" id="IPR058917">
    <property type="entry name" value="RESC6_dom"/>
</dbReference>
<evidence type="ECO:0000256" key="1">
    <source>
        <dbReference type="ARBA" id="ARBA00005964"/>
    </source>
</evidence>
<accession>A0ABP0Q604</accession>
<dbReference type="CDD" id="cd03039">
    <property type="entry name" value="GST_N_Sigma_like"/>
    <property type="match status" value="1"/>
</dbReference>
<evidence type="ECO:0000313" key="7">
    <source>
        <dbReference type="Proteomes" id="UP001642464"/>
    </source>
</evidence>
<keyword evidence="7" id="KW-1185">Reference proteome</keyword>
<gene>
    <name evidence="6" type="ORF">SCF082_LOCUS39393</name>
</gene>
<dbReference type="Pfam" id="PF26188">
    <property type="entry name" value="RESC6"/>
    <property type="match status" value="1"/>
</dbReference>
<dbReference type="InterPro" id="IPR004045">
    <property type="entry name" value="Glutathione_S-Trfase_N"/>
</dbReference>
<dbReference type="PANTHER" id="PTHR43142:SF1">
    <property type="entry name" value="CARBOXYLIC ESTER HYDROLASE"/>
    <property type="match status" value="1"/>
</dbReference>
<reference evidence="6 7" key="1">
    <citation type="submission" date="2024-02" db="EMBL/GenBank/DDBJ databases">
        <authorList>
            <person name="Chen Y."/>
            <person name="Shah S."/>
            <person name="Dougan E. K."/>
            <person name="Thang M."/>
            <person name="Chan C."/>
        </authorList>
    </citation>
    <scope>NUCLEOTIDE SEQUENCE [LARGE SCALE GENOMIC DNA]</scope>
</reference>
<evidence type="ECO:0000256" key="3">
    <source>
        <dbReference type="SAM" id="MobiDB-lite"/>
    </source>
</evidence>
<evidence type="ECO:0000256" key="2">
    <source>
        <dbReference type="ARBA" id="ARBA00022801"/>
    </source>
</evidence>
<dbReference type="Pfam" id="PF14497">
    <property type="entry name" value="GST_C_3"/>
    <property type="match status" value="1"/>
</dbReference>
<protein>
    <submittedName>
        <fullName evidence="6">Acetylcholinesterase (AChE)</fullName>
    </submittedName>
</protein>
<dbReference type="InterPro" id="IPR004046">
    <property type="entry name" value="GST_C"/>
</dbReference>
<dbReference type="SUPFAM" id="SSF52833">
    <property type="entry name" value="Thioredoxin-like"/>
    <property type="match status" value="1"/>
</dbReference>
<dbReference type="InterPro" id="IPR002018">
    <property type="entry name" value="CarbesteraseB"/>
</dbReference>
<dbReference type="Gene3D" id="3.40.30.10">
    <property type="entry name" value="Glutaredoxin"/>
    <property type="match status" value="1"/>
</dbReference>
<dbReference type="PROSITE" id="PS50404">
    <property type="entry name" value="GST_NTER"/>
    <property type="match status" value="1"/>
</dbReference>
<evidence type="ECO:0000259" key="4">
    <source>
        <dbReference type="PROSITE" id="PS50404"/>
    </source>
</evidence>
<name>A0ABP0Q604_9DINO</name>
<feature type="domain" description="GST N-terminal" evidence="4">
    <location>
        <begin position="366"/>
        <end position="448"/>
    </location>
</feature>
<dbReference type="PROSITE" id="PS50405">
    <property type="entry name" value="GST_CTER"/>
    <property type="match status" value="1"/>
</dbReference>